<dbReference type="InterPro" id="IPR000551">
    <property type="entry name" value="MerR-type_HTH_dom"/>
</dbReference>
<proteinExistence type="predicted"/>
<dbReference type="SMART" id="SM00422">
    <property type="entry name" value="HTH_MERR"/>
    <property type="match status" value="1"/>
</dbReference>
<dbReference type="PANTHER" id="PTHR30204">
    <property type="entry name" value="REDOX-CYCLING DRUG-SENSING TRANSCRIPTIONAL ACTIVATOR SOXR"/>
    <property type="match status" value="1"/>
</dbReference>
<dbReference type="Proteomes" id="UP000295500">
    <property type="component" value="Unassembled WGS sequence"/>
</dbReference>
<dbReference type="AlphaFoldDB" id="A0A4R6Q822"/>
<protein>
    <submittedName>
        <fullName evidence="3">DNA-binding transcriptional MerR regulator</fullName>
    </submittedName>
</protein>
<sequence length="261" mass="30255">MRLTVGEISKALGISNESIRYYVDAGLITPEKNIQNNYWEYSSDDLIRLTDILFYRSMGLNVREIKAIMDGLPLENLGDVIDERKSALIKDIHQSMEALWNLNDWHERYKTEMDLLGKYTIGDMPVGFRRDSTYEEATHMAKYIEDCFDLDKEDWGDVSISFYYNTADQDPKLQRYLSIEHSIKINPSNTNETSIEEKAEHCLITEVHFSDNVMEMIQPIIDYASEAGYKLTGVFYGRENTNYFAGGKRLGLYRVYAPIEN</sequence>
<dbReference type="PROSITE" id="PS50937">
    <property type="entry name" value="HTH_MERR_2"/>
    <property type="match status" value="1"/>
</dbReference>
<organism evidence="3 4">
    <name type="scientific">Aminicella lysinilytica</name>
    <dbReference type="NCBI Taxonomy" id="433323"/>
    <lineage>
        <taxon>Bacteria</taxon>
        <taxon>Bacillati</taxon>
        <taxon>Bacillota</taxon>
        <taxon>Clostridia</taxon>
        <taxon>Peptostreptococcales</taxon>
        <taxon>Anaerovoracaceae</taxon>
        <taxon>Aminicella</taxon>
    </lineage>
</organism>
<keyword evidence="1 3" id="KW-0238">DNA-binding</keyword>
<evidence type="ECO:0000313" key="4">
    <source>
        <dbReference type="Proteomes" id="UP000295500"/>
    </source>
</evidence>
<dbReference type="Gene3D" id="1.10.1660.10">
    <property type="match status" value="1"/>
</dbReference>
<name>A0A4R6Q822_9FIRM</name>
<dbReference type="CDD" id="cd00592">
    <property type="entry name" value="HTH_MerR-like"/>
    <property type="match status" value="1"/>
</dbReference>
<comment type="caution">
    <text evidence="3">The sequence shown here is derived from an EMBL/GenBank/DDBJ whole genome shotgun (WGS) entry which is preliminary data.</text>
</comment>
<dbReference type="RefSeq" id="WP_133528258.1">
    <property type="nucleotide sequence ID" value="NZ_SNXO01000013.1"/>
</dbReference>
<dbReference type="SUPFAM" id="SSF46955">
    <property type="entry name" value="Putative DNA-binding domain"/>
    <property type="match status" value="1"/>
</dbReference>
<dbReference type="Pfam" id="PF13411">
    <property type="entry name" value="MerR_1"/>
    <property type="match status" value="1"/>
</dbReference>
<dbReference type="GO" id="GO:0003700">
    <property type="term" value="F:DNA-binding transcription factor activity"/>
    <property type="evidence" value="ECO:0007669"/>
    <property type="project" value="InterPro"/>
</dbReference>
<dbReference type="PANTHER" id="PTHR30204:SF96">
    <property type="entry name" value="CHROMOSOME-ANCHORING PROTEIN RACA"/>
    <property type="match status" value="1"/>
</dbReference>
<reference evidence="3 4" key="1">
    <citation type="submission" date="2019-03" db="EMBL/GenBank/DDBJ databases">
        <title>Genomic Encyclopedia of Type Strains, Phase IV (KMG-IV): sequencing the most valuable type-strain genomes for metagenomic binning, comparative biology and taxonomic classification.</title>
        <authorList>
            <person name="Goeker M."/>
        </authorList>
    </citation>
    <scope>NUCLEOTIDE SEQUENCE [LARGE SCALE GENOMIC DNA]</scope>
    <source>
        <strain evidence="3 4">DSM 28287</strain>
    </source>
</reference>
<gene>
    <name evidence="3" type="ORF">EV211_11313</name>
</gene>
<dbReference type="PRINTS" id="PR00040">
    <property type="entry name" value="HTHMERR"/>
</dbReference>
<dbReference type="OrthoDB" id="9773308at2"/>
<dbReference type="InterPro" id="IPR009061">
    <property type="entry name" value="DNA-bd_dom_put_sf"/>
</dbReference>
<dbReference type="EMBL" id="SNXO01000013">
    <property type="protein sequence ID" value="TDP57289.1"/>
    <property type="molecule type" value="Genomic_DNA"/>
</dbReference>
<keyword evidence="4" id="KW-1185">Reference proteome</keyword>
<evidence type="ECO:0000259" key="2">
    <source>
        <dbReference type="PROSITE" id="PS50937"/>
    </source>
</evidence>
<dbReference type="InterPro" id="IPR047057">
    <property type="entry name" value="MerR_fam"/>
</dbReference>
<feature type="domain" description="HTH merR-type" evidence="2">
    <location>
        <begin position="1"/>
        <end position="71"/>
    </location>
</feature>
<evidence type="ECO:0000256" key="1">
    <source>
        <dbReference type="ARBA" id="ARBA00023125"/>
    </source>
</evidence>
<evidence type="ECO:0000313" key="3">
    <source>
        <dbReference type="EMBL" id="TDP57289.1"/>
    </source>
</evidence>
<accession>A0A4R6Q822</accession>
<dbReference type="GO" id="GO:0003677">
    <property type="term" value="F:DNA binding"/>
    <property type="evidence" value="ECO:0007669"/>
    <property type="project" value="UniProtKB-KW"/>
</dbReference>